<evidence type="ECO:0000259" key="11">
    <source>
        <dbReference type="Pfam" id="PF00814"/>
    </source>
</evidence>
<name>A0AAN8WPF7_HALRR</name>
<dbReference type="EMBL" id="JAXCGZ010019057">
    <property type="protein sequence ID" value="KAK7066703.1"/>
    <property type="molecule type" value="Genomic_DNA"/>
</dbReference>
<keyword evidence="6" id="KW-0809">Transit peptide</keyword>
<comment type="similarity">
    <text evidence="10">Belongs to the KAE1 / TsaD family.</text>
</comment>
<dbReference type="AlphaFoldDB" id="A0AAN8WPF7"/>
<evidence type="ECO:0000256" key="4">
    <source>
        <dbReference type="ARBA" id="ARBA00022694"/>
    </source>
</evidence>
<feature type="domain" description="Gcp-like" evidence="11">
    <location>
        <begin position="130"/>
        <end position="436"/>
    </location>
</feature>
<dbReference type="CDD" id="cd24134">
    <property type="entry name" value="ASKHA_NBD_OSGEPL1_QRI7_euk"/>
    <property type="match status" value="1"/>
</dbReference>
<dbReference type="Proteomes" id="UP001381693">
    <property type="component" value="Unassembled WGS sequence"/>
</dbReference>
<dbReference type="HAMAP" id="MF_01445">
    <property type="entry name" value="TsaD"/>
    <property type="match status" value="1"/>
</dbReference>
<sequence length="488" mass="54373">MDNISNTTGLGGETEGREKIFLATLFPKLTQWADVPWDTMEHCHIPKNKLILGFVQCTRRKLLHFVTARSELISTPITSNTKRTVYIQYHQNLNNEPRVTTSIENNRCIILGIETSCDDTGAAVVDETGQVLGEALHSQHKVHLLHGGIIPPIANRLHEEHIVEVVESALASSGVSLADVDAIATTVKPGLPLSLCVGKNYGKKLALDAGKPFIPIHHMEAHALTIRMVEKVEFPFLVLLISGGHALLVLAKSLDEWKIIGQTIDDAPGEAFDKAARRLKLRNIPECSSMSGGQAVEYLSREGDPRAFDYPTPMWKYRDCSFSFSGLKHTLYKNIEKLEVEYAIEGGRVLPNIRDVCASYQYALTKHIVRQTQKAMIYISTRELLPEENYSLVVSGGVACNQYIKTALRVLCHKMGYTLFCPPPKLCTDNGIMIAWNGIERWKAKTGVLYSKKDIEAVDIQGKSPIGEDLTDDVRSLGIKVKNWIKFR</sequence>
<dbReference type="Pfam" id="PF00814">
    <property type="entry name" value="TsaD"/>
    <property type="match status" value="1"/>
</dbReference>
<evidence type="ECO:0000256" key="10">
    <source>
        <dbReference type="HAMAP-Rule" id="MF_03179"/>
    </source>
</evidence>
<dbReference type="GO" id="GO:0002949">
    <property type="term" value="P:tRNA threonylcarbamoyladenosine modification"/>
    <property type="evidence" value="ECO:0007669"/>
    <property type="project" value="UniProtKB-UniRule"/>
</dbReference>
<keyword evidence="7 10" id="KW-0496">Mitochondrion</keyword>
<dbReference type="PANTHER" id="PTHR11735">
    <property type="entry name" value="TRNA N6-ADENOSINE THREONYLCARBAMOYLTRANSFERASE"/>
    <property type="match status" value="1"/>
</dbReference>
<dbReference type="GO" id="GO:0005739">
    <property type="term" value="C:mitochondrion"/>
    <property type="evidence" value="ECO:0007669"/>
    <property type="project" value="UniProtKB-SubCell"/>
</dbReference>
<dbReference type="InterPro" id="IPR043129">
    <property type="entry name" value="ATPase_NBD"/>
</dbReference>
<protein>
    <recommendedName>
        <fullName evidence="2">N(6)-L-threonylcarbamoyladenine synthase</fullName>
        <ecNumber evidence="2">2.3.1.234</ecNumber>
    </recommendedName>
</protein>
<evidence type="ECO:0000256" key="5">
    <source>
        <dbReference type="ARBA" id="ARBA00022723"/>
    </source>
</evidence>
<accession>A0AAN8WPF7</accession>
<dbReference type="PRINTS" id="PR00789">
    <property type="entry name" value="OSIALOPTASE"/>
</dbReference>
<dbReference type="Gene3D" id="3.30.420.40">
    <property type="match status" value="2"/>
</dbReference>
<comment type="function">
    <text evidence="10">Required for the formation of a threonylcarbamoyl group on adenosine at position 37 (t(6)A37) in mitochondrial tRNAs that read codons beginning with adenine. Probably involved in the transfer of the threonylcarbamoyl moiety of threonylcarbamoyl-AMP (TC-AMP) to the N6 group of A37. Involved in mitochondrial genome maintenance.</text>
</comment>
<evidence type="ECO:0000256" key="2">
    <source>
        <dbReference type="ARBA" id="ARBA00012156"/>
    </source>
</evidence>
<evidence type="ECO:0000256" key="3">
    <source>
        <dbReference type="ARBA" id="ARBA00022679"/>
    </source>
</evidence>
<dbReference type="InterPro" id="IPR022450">
    <property type="entry name" value="TsaD"/>
</dbReference>
<dbReference type="NCBIfam" id="TIGR03723">
    <property type="entry name" value="T6A_TsaD_YgjD"/>
    <property type="match status" value="1"/>
</dbReference>
<dbReference type="EC" id="2.3.1.234" evidence="2"/>
<organism evidence="12 13">
    <name type="scientific">Halocaridina rubra</name>
    <name type="common">Hawaiian red shrimp</name>
    <dbReference type="NCBI Taxonomy" id="373956"/>
    <lineage>
        <taxon>Eukaryota</taxon>
        <taxon>Metazoa</taxon>
        <taxon>Ecdysozoa</taxon>
        <taxon>Arthropoda</taxon>
        <taxon>Crustacea</taxon>
        <taxon>Multicrustacea</taxon>
        <taxon>Malacostraca</taxon>
        <taxon>Eumalacostraca</taxon>
        <taxon>Eucarida</taxon>
        <taxon>Decapoda</taxon>
        <taxon>Pleocyemata</taxon>
        <taxon>Caridea</taxon>
        <taxon>Atyoidea</taxon>
        <taxon>Atyidae</taxon>
        <taxon>Halocaridina</taxon>
    </lineage>
</organism>
<comment type="catalytic activity">
    <reaction evidence="9 10">
        <text>L-threonylcarbamoyladenylate + adenosine(37) in tRNA = N(6)-L-threonylcarbamoyladenosine(37) in tRNA + AMP + H(+)</text>
        <dbReference type="Rhea" id="RHEA:37059"/>
        <dbReference type="Rhea" id="RHEA-COMP:10162"/>
        <dbReference type="Rhea" id="RHEA-COMP:10163"/>
        <dbReference type="ChEBI" id="CHEBI:15378"/>
        <dbReference type="ChEBI" id="CHEBI:73682"/>
        <dbReference type="ChEBI" id="CHEBI:74411"/>
        <dbReference type="ChEBI" id="CHEBI:74418"/>
        <dbReference type="ChEBI" id="CHEBI:456215"/>
        <dbReference type="EC" id="2.3.1.234"/>
    </reaction>
</comment>
<keyword evidence="13" id="KW-1185">Reference proteome</keyword>
<reference evidence="12 13" key="1">
    <citation type="submission" date="2023-11" db="EMBL/GenBank/DDBJ databases">
        <title>Halocaridina rubra genome assembly.</title>
        <authorList>
            <person name="Smith C."/>
        </authorList>
    </citation>
    <scope>NUCLEOTIDE SEQUENCE [LARGE SCALE GENOMIC DNA]</scope>
    <source>
        <strain evidence="12">EP-1</strain>
        <tissue evidence="12">Whole</tissue>
    </source>
</reference>
<proteinExistence type="inferred from homology"/>
<dbReference type="InterPro" id="IPR000905">
    <property type="entry name" value="Gcp-like_dom"/>
</dbReference>
<evidence type="ECO:0000256" key="8">
    <source>
        <dbReference type="ARBA" id="ARBA00023315"/>
    </source>
</evidence>
<comment type="subunit">
    <text evidence="10">Homodimer.</text>
</comment>
<evidence type="ECO:0000313" key="12">
    <source>
        <dbReference type="EMBL" id="KAK7066703.1"/>
    </source>
</evidence>
<dbReference type="PANTHER" id="PTHR11735:SF6">
    <property type="entry name" value="TRNA N6-ADENOSINE THREONYLCARBAMOYLTRANSFERASE, MITOCHONDRIAL"/>
    <property type="match status" value="1"/>
</dbReference>
<keyword evidence="3 10" id="KW-0808">Transferase</keyword>
<evidence type="ECO:0000256" key="1">
    <source>
        <dbReference type="ARBA" id="ARBA00004173"/>
    </source>
</evidence>
<dbReference type="InterPro" id="IPR017861">
    <property type="entry name" value="KAE1/TsaD"/>
</dbReference>
<evidence type="ECO:0000256" key="9">
    <source>
        <dbReference type="ARBA" id="ARBA00048117"/>
    </source>
</evidence>
<comment type="cofactor">
    <cofactor evidence="10">
        <name>a divalent metal cation</name>
        <dbReference type="ChEBI" id="CHEBI:60240"/>
    </cofactor>
    <text evidence="10">Binds 1 divalent metal cation per subunit.</text>
</comment>
<evidence type="ECO:0000256" key="7">
    <source>
        <dbReference type="ARBA" id="ARBA00023128"/>
    </source>
</evidence>
<keyword evidence="8 10" id="KW-0012">Acyltransferase</keyword>
<comment type="subcellular location">
    <subcellularLocation>
        <location evidence="1 10">Mitochondrion</location>
    </subcellularLocation>
</comment>
<gene>
    <name evidence="12" type="primary">OSGEPL1</name>
    <name evidence="12" type="ORF">SK128_022498</name>
</gene>
<evidence type="ECO:0000256" key="6">
    <source>
        <dbReference type="ARBA" id="ARBA00022946"/>
    </source>
</evidence>
<dbReference type="FunFam" id="3.30.420.40:FF:000083">
    <property type="entry name" value="Probable tRNA N6-adenosine threonylcarbamoyltransferase, mitochondrial"/>
    <property type="match status" value="1"/>
</dbReference>
<dbReference type="SUPFAM" id="SSF53067">
    <property type="entry name" value="Actin-like ATPase domain"/>
    <property type="match status" value="1"/>
</dbReference>
<dbReference type="GO" id="GO:0061711">
    <property type="term" value="F:tRNA N(6)-L-threonylcarbamoyladenine synthase activity"/>
    <property type="evidence" value="ECO:0007669"/>
    <property type="project" value="UniProtKB-EC"/>
</dbReference>
<evidence type="ECO:0000313" key="13">
    <source>
        <dbReference type="Proteomes" id="UP001381693"/>
    </source>
</evidence>
<keyword evidence="4 10" id="KW-0819">tRNA processing</keyword>
<dbReference type="GO" id="GO:0046872">
    <property type="term" value="F:metal ion binding"/>
    <property type="evidence" value="ECO:0007669"/>
    <property type="project" value="UniProtKB-KW"/>
</dbReference>
<comment type="caution">
    <text evidence="12">The sequence shown here is derived from an EMBL/GenBank/DDBJ whole genome shotgun (WGS) entry which is preliminary data.</text>
</comment>
<keyword evidence="5 10" id="KW-0479">Metal-binding</keyword>
<dbReference type="NCBIfam" id="TIGR00329">
    <property type="entry name" value="gcp_kae1"/>
    <property type="match status" value="1"/>
</dbReference>